<dbReference type="NCBIfam" id="TIGR00697">
    <property type="entry name" value="queuosine precursor transporter"/>
    <property type="match status" value="1"/>
</dbReference>
<accession>A0ABS9KSY5</accession>
<keyword evidence="1" id="KW-0813">Transport</keyword>
<name>A0ABS9KSY5_9BACT</name>
<feature type="transmembrane region" description="Helical" evidence="1">
    <location>
        <begin position="211"/>
        <end position="239"/>
    </location>
</feature>
<dbReference type="Proteomes" id="UP001165367">
    <property type="component" value="Unassembled WGS sequence"/>
</dbReference>
<proteinExistence type="inferred from homology"/>
<comment type="similarity">
    <text evidence="1">Belongs to the vitamin uptake transporter (VUT/ECF) (TC 2.A.88) family. Q precursor transporter subfamily.</text>
</comment>
<gene>
    <name evidence="2" type="ORF">LZZ85_13910</name>
</gene>
<dbReference type="InterPro" id="IPR003744">
    <property type="entry name" value="YhhQ"/>
</dbReference>
<dbReference type="PANTHER" id="PTHR34300:SF2">
    <property type="entry name" value="QUEUOSINE PRECURSOR TRANSPORTER-RELATED"/>
    <property type="match status" value="1"/>
</dbReference>
<keyword evidence="3" id="KW-1185">Reference proteome</keyword>
<keyword evidence="1" id="KW-1133">Transmembrane helix</keyword>
<evidence type="ECO:0000313" key="2">
    <source>
        <dbReference type="EMBL" id="MCG2615390.1"/>
    </source>
</evidence>
<keyword evidence="1" id="KW-0812">Transmembrane</keyword>
<comment type="subcellular location">
    <subcellularLocation>
        <location evidence="1">Cell membrane</location>
        <topology evidence="1">Multi-pass membrane protein</topology>
    </subcellularLocation>
</comment>
<keyword evidence="1" id="KW-1003">Cell membrane</keyword>
<sequence length="267" mass="29565">MIQAIIKNKPTRLFLILGGFFIANALIAEVIGVKIFSLEKTFGVAPFEIGLFGNKFSFNLTAGVLLWPVVFIMTDTINEYYGMKGVRFLSFLAVGLIAYTFIMFQGAIHLTPADFWTGNYAAQGIADADVAYQSILGQSSWIIIGSLVAFLIGQILDVWIFHKIKQVTGEKKIWLRSTGSTVISQFVDSFVVLFIAFYIGPRLSPGQGQPWSFALVMTICVGNYIYKFIMAVILTPVIYGVHNLIERYLGHDTAAQMRKAAMGDETA</sequence>
<feature type="transmembrane region" description="Helical" evidence="1">
    <location>
        <begin position="173"/>
        <end position="199"/>
    </location>
</feature>
<dbReference type="Pfam" id="PF02592">
    <property type="entry name" value="Vut_1"/>
    <property type="match status" value="1"/>
</dbReference>
<reference evidence="2" key="1">
    <citation type="submission" date="2022-01" db="EMBL/GenBank/DDBJ databases">
        <authorList>
            <person name="Jo J.-H."/>
            <person name="Im W.-T."/>
        </authorList>
    </citation>
    <scope>NUCLEOTIDE SEQUENCE</scope>
    <source>
        <strain evidence="2">NA20</strain>
    </source>
</reference>
<feature type="transmembrane region" description="Helical" evidence="1">
    <location>
        <begin position="56"/>
        <end position="74"/>
    </location>
</feature>
<feature type="transmembrane region" description="Helical" evidence="1">
    <location>
        <begin position="141"/>
        <end position="161"/>
    </location>
</feature>
<feature type="transmembrane region" description="Helical" evidence="1">
    <location>
        <begin position="12"/>
        <end position="36"/>
    </location>
</feature>
<dbReference type="RefSeq" id="WP_237872702.1">
    <property type="nucleotide sequence ID" value="NZ_JAKLTR010000008.1"/>
</dbReference>
<comment type="caution">
    <text evidence="2">The sequence shown here is derived from an EMBL/GenBank/DDBJ whole genome shotgun (WGS) entry which is preliminary data.</text>
</comment>
<feature type="transmembrane region" description="Helical" evidence="1">
    <location>
        <begin position="86"/>
        <end position="108"/>
    </location>
</feature>
<dbReference type="HAMAP" id="MF_02088">
    <property type="entry name" value="Q_prec_transport"/>
    <property type="match status" value="1"/>
</dbReference>
<evidence type="ECO:0000313" key="3">
    <source>
        <dbReference type="Proteomes" id="UP001165367"/>
    </source>
</evidence>
<dbReference type="PANTHER" id="PTHR34300">
    <property type="entry name" value="QUEUOSINE PRECURSOR TRANSPORTER-RELATED"/>
    <property type="match status" value="1"/>
</dbReference>
<organism evidence="2 3">
    <name type="scientific">Terrimonas ginsenosidimutans</name>
    <dbReference type="NCBI Taxonomy" id="2908004"/>
    <lineage>
        <taxon>Bacteria</taxon>
        <taxon>Pseudomonadati</taxon>
        <taxon>Bacteroidota</taxon>
        <taxon>Chitinophagia</taxon>
        <taxon>Chitinophagales</taxon>
        <taxon>Chitinophagaceae</taxon>
        <taxon>Terrimonas</taxon>
    </lineage>
</organism>
<keyword evidence="1" id="KW-0472">Membrane</keyword>
<dbReference type="EMBL" id="JAKLTR010000008">
    <property type="protein sequence ID" value="MCG2615390.1"/>
    <property type="molecule type" value="Genomic_DNA"/>
</dbReference>
<evidence type="ECO:0000256" key="1">
    <source>
        <dbReference type="HAMAP-Rule" id="MF_02088"/>
    </source>
</evidence>
<comment type="function">
    <text evidence="1">Involved in the import of queuosine (Q) precursors, required for Q precursor salvage.</text>
</comment>
<protein>
    <recommendedName>
        <fullName evidence="1">Probable queuosine precursor transporter</fullName>
        <shortName evidence="1">Q precursor transporter</shortName>
    </recommendedName>
</protein>